<organism evidence="2 3">
    <name type="scientific">Protopolystoma xenopodis</name>
    <dbReference type="NCBI Taxonomy" id="117903"/>
    <lineage>
        <taxon>Eukaryota</taxon>
        <taxon>Metazoa</taxon>
        <taxon>Spiralia</taxon>
        <taxon>Lophotrochozoa</taxon>
        <taxon>Platyhelminthes</taxon>
        <taxon>Monogenea</taxon>
        <taxon>Polyopisthocotylea</taxon>
        <taxon>Polystomatidea</taxon>
        <taxon>Polystomatidae</taxon>
        <taxon>Protopolystoma</taxon>
    </lineage>
</organism>
<keyword evidence="3" id="KW-1185">Reference proteome</keyword>
<dbReference type="OrthoDB" id="6231986at2759"/>
<feature type="compositionally biased region" description="Low complexity" evidence="1">
    <location>
        <begin position="535"/>
        <end position="557"/>
    </location>
</feature>
<comment type="caution">
    <text evidence="2">The sequence shown here is derived from an EMBL/GenBank/DDBJ whole genome shotgun (WGS) entry which is preliminary data.</text>
</comment>
<proteinExistence type="predicted"/>
<reference evidence="2" key="1">
    <citation type="submission" date="2018-11" db="EMBL/GenBank/DDBJ databases">
        <authorList>
            <consortium name="Pathogen Informatics"/>
        </authorList>
    </citation>
    <scope>NUCLEOTIDE SEQUENCE</scope>
</reference>
<evidence type="ECO:0000313" key="2">
    <source>
        <dbReference type="EMBL" id="VEL34494.1"/>
    </source>
</evidence>
<accession>A0A448XDU4</accession>
<dbReference type="AlphaFoldDB" id="A0A448XDU4"/>
<sequence length="593" mass="64860">MNPHRVSLSPKHIITYETFVEARKRCIARSQAKVTGFLNDLTSSTSNCVLDSLPKTICYPLQNFLIRLLPGEQLGRFKEANIEQALMERLSCLLDPLTQHDTSVRTKGVRVDILTFFRRAIQEAEHTEAVTGFIARNVESFNRSISFCLNSESREVIEEACYTLCVVARILRFQMVPGLEELMAGLIRVVALLMVPWETYVEGYREAKERHTDLEIARAQTLPFHFPRVEFLYHEVGHRTLAVLYYTLADLLFACPSPRLLNFFECRIFRRKEMTRHLLFNILRAVVINLTDLQEEAEALQQKQAGRQDGQVSSSGRHRASSTKQWRRLPAYMYADCLRVFHDRNKANKSLIVDILSGLRNLAPERLPRYEDAILKAMEAFSGSAGGGSGGGSGCAIGGGGSGLGGVGGPGGGGGSMTGGGGLSLSQSTMFVETYQIGSTKQTLSQTTCTAQSGLFKKTPGQNVGVVEKPSDQQKFEGSTEAIMGELSKRSQGELGNTLGDIDSKAGGLSALTSGSKGSLFPSLIGVSEVTSPTVPVVEPQHSSETADSSSQSLSLSAKGKFNAKDLSRRSIIIPKVPELFNSPLGKRRIGRQ</sequence>
<evidence type="ECO:0000313" key="3">
    <source>
        <dbReference type="Proteomes" id="UP000784294"/>
    </source>
</evidence>
<protein>
    <submittedName>
        <fullName evidence="2">Uncharacterized protein</fullName>
    </submittedName>
</protein>
<feature type="region of interest" description="Disordered" evidence="1">
    <location>
        <begin position="535"/>
        <end position="558"/>
    </location>
</feature>
<dbReference type="Proteomes" id="UP000784294">
    <property type="component" value="Unassembled WGS sequence"/>
</dbReference>
<gene>
    <name evidence="2" type="ORF">PXEA_LOCUS27934</name>
</gene>
<feature type="region of interest" description="Disordered" evidence="1">
    <location>
        <begin position="301"/>
        <end position="324"/>
    </location>
</feature>
<dbReference type="EMBL" id="CAAALY010247765">
    <property type="protein sequence ID" value="VEL34494.1"/>
    <property type="molecule type" value="Genomic_DNA"/>
</dbReference>
<evidence type="ECO:0000256" key="1">
    <source>
        <dbReference type="SAM" id="MobiDB-lite"/>
    </source>
</evidence>
<name>A0A448XDU4_9PLAT</name>